<protein>
    <submittedName>
        <fullName evidence="4">AcrR family transcriptional regulator</fullName>
    </submittedName>
</protein>
<keyword evidence="5" id="KW-1185">Reference proteome</keyword>
<dbReference type="RefSeq" id="WP_185051472.1">
    <property type="nucleotide sequence ID" value="NZ_BAABIX010000007.1"/>
</dbReference>
<evidence type="ECO:0000256" key="1">
    <source>
        <dbReference type="ARBA" id="ARBA00023125"/>
    </source>
</evidence>
<gene>
    <name evidence="4" type="ORF">HNP84_004323</name>
</gene>
<evidence type="ECO:0000259" key="3">
    <source>
        <dbReference type="PROSITE" id="PS50977"/>
    </source>
</evidence>
<dbReference type="InterPro" id="IPR050109">
    <property type="entry name" value="HTH-type_TetR-like_transc_reg"/>
</dbReference>
<dbReference type="PROSITE" id="PS50977">
    <property type="entry name" value="HTH_TETR_2"/>
    <property type="match status" value="1"/>
</dbReference>
<accession>A0A840P9R3</accession>
<feature type="DNA-binding region" description="H-T-H motif" evidence="2">
    <location>
        <begin position="29"/>
        <end position="48"/>
    </location>
</feature>
<name>A0A840P9R3_9ACTN</name>
<dbReference type="PANTHER" id="PTHR30055">
    <property type="entry name" value="HTH-TYPE TRANSCRIPTIONAL REGULATOR RUTR"/>
    <property type="match status" value="1"/>
</dbReference>
<dbReference type="InterPro" id="IPR009057">
    <property type="entry name" value="Homeodomain-like_sf"/>
</dbReference>
<evidence type="ECO:0000313" key="4">
    <source>
        <dbReference type="EMBL" id="MBB5134591.1"/>
    </source>
</evidence>
<dbReference type="PANTHER" id="PTHR30055:SF239">
    <property type="entry name" value="TRANSCRIPTIONAL REGULATORY PROTEIN"/>
    <property type="match status" value="1"/>
</dbReference>
<dbReference type="InterPro" id="IPR001647">
    <property type="entry name" value="HTH_TetR"/>
</dbReference>
<dbReference type="GO" id="GO:0003700">
    <property type="term" value="F:DNA-binding transcription factor activity"/>
    <property type="evidence" value="ECO:0007669"/>
    <property type="project" value="TreeGrafter"/>
</dbReference>
<dbReference type="Pfam" id="PF00440">
    <property type="entry name" value="TetR_N"/>
    <property type="match status" value="1"/>
</dbReference>
<organism evidence="4 5">
    <name type="scientific">Thermocatellispora tengchongensis</name>
    <dbReference type="NCBI Taxonomy" id="1073253"/>
    <lineage>
        <taxon>Bacteria</taxon>
        <taxon>Bacillati</taxon>
        <taxon>Actinomycetota</taxon>
        <taxon>Actinomycetes</taxon>
        <taxon>Streptosporangiales</taxon>
        <taxon>Streptosporangiaceae</taxon>
        <taxon>Thermocatellispora</taxon>
    </lineage>
</organism>
<evidence type="ECO:0000256" key="2">
    <source>
        <dbReference type="PROSITE-ProRule" id="PRU00335"/>
    </source>
</evidence>
<reference evidence="4 5" key="1">
    <citation type="submission" date="2020-08" db="EMBL/GenBank/DDBJ databases">
        <title>Genomic Encyclopedia of Type Strains, Phase IV (KMG-IV): sequencing the most valuable type-strain genomes for metagenomic binning, comparative biology and taxonomic classification.</title>
        <authorList>
            <person name="Goeker M."/>
        </authorList>
    </citation>
    <scope>NUCLEOTIDE SEQUENCE [LARGE SCALE GENOMIC DNA]</scope>
    <source>
        <strain evidence="4 5">DSM 45615</strain>
    </source>
</reference>
<dbReference type="Gene3D" id="1.10.357.10">
    <property type="entry name" value="Tetracycline Repressor, domain 2"/>
    <property type="match status" value="1"/>
</dbReference>
<dbReference type="GO" id="GO:0000976">
    <property type="term" value="F:transcription cis-regulatory region binding"/>
    <property type="evidence" value="ECO:0007669"/>
    <property type="project" value="TreeGrafter"/>
</dbReference>
<evidence type="ECO:0000313" key="5">
    <source>
        <dbReference type="Proteomes" id="UP000578449"/>
    </source>
</evidence>
<dbReference type="SUPFAM" id="SSF46689">
    <property type="entry name" value="Homeodomain-like"/>
    <property type="match status" value="1"/>
</dbReference>
<dbReference type="EMBL" id="JACHGN010000008">
    <property type="protein sequence ID" value="MBB5134591.1"/>
    <property type="molecule type" value="Genomic_DNA"/>
</dbReference>
<sequence>MARAERKTAQAWLDAAYTRFTESGLDAVRVEAIARDLGTTKGSFYWHHADRGELVRAVMARWEAEETEQIIRAASATAEPRARLRALFDAVAARAGRRGGEARLYIDAEREGVRDVVARVSRRRIDFVAGILVELGFDEREAERRGVLALAVVLGLQQLERGAGPGLTGDSAALTRTAFAMTIAAPPRE</sequence>
<comment type="caution">
    <text evidence="4">The sequence shown here is derived from an EMBL/GenBank/DDBJ whole genome shotgun (WGS) entry which is preliminary data.</text>
</comment>
<proteinExistence type="predicted"/>
<dbReference type="Proteomes" id="UP000578449">
    <property type="component" value="Unassembled WGS sequence"/>
</dbReference>
<dbReference type="AlphaFoldDB" id="A0A840P9R3"/>
<feature type="domain" description="HTH tetR-type" evidence="3">
    <location>
        <begin position="6"/>
        <end position="66"/>
    </location>
</feature>
<keyword evidence="1 2" id="KW-0238">DNA-binding</keyword>